<comment type="function">
    <text evidence="6">Involved in the gluconeogenesis. Catalyzes stereospecifically the conversion of dihydroxyacetone phosphate (DHAP) to D-glyceraldehyde-3-phosphate (G3P).</text>
</comment>
<feature type="binding site" evidence="6">
    <location>
        <begin position="226"/>
        <end position="227"/>
    </location>
    <ligand>
        <name>substrate</name>
    </ligand>
</feature>
<dbReference type="Pfam" id="PF00121">
    <property type="entry name" value="TIM"/>
    <property type="match status" value="1"/>
</dbReference>
<evidence type="ECO:0000256" key="1">
    <source>
        <dbReference type="ARBA" id="ARBA00007422"/>
    </source>
</evidence>
<keyword evidence="4 6" id="KW-0324">Glycolysis</keyword>
<dbReference type="SUPFAM" id="SSF51351">
    <property type="entry name" value="Triosephosphate isomerase (TIM)"/>
    <property type="match status" value="1"/>
</dbReference>
<dbReference type="PROSITE" id="PS00171">
    <property type="entry name" value="TIM_1"/>
    <property type="match status" value="1"/>
</dbReference>
<keyword evidence="9" id="KW-1185">Reference proteome</keyword>
<comment type="subunit">
    <text evidence="6 7">Homodimer.</text>
</comment>
<keyword evidence="3 6" id="KW-0963">Cytoplasm</keyword>
<dbReference type="RefSeq" id="WP_280102154.1">
    <property type="nucleotide sequence ID" value="NZ_CP122979.1"/>
</dbReference>
<dbReference type="NCBIfam" id="TIGR00419">
    <property type="entry name" value="tim"/>
    <property type="match status" value="1"/>
</dbReference>
<evidence type="ECO:0000256" key="5">
    <source>
        <dbReference type="ARBA" id="ARBA00023235"/>
    </source>
</evidence>
<gene>
    <name evidence="6 8" type="primary">tpiA</name>
    <name evidence="8" type="ORF">QEG99_01030</name>
</gene>
<evidence type="ECO:0000313" key="9">
    <source>
        <dbReference type="Proteomes" id="UP001179842"/>
    </source>
</evidence>
<dbReference type="EMBL" id="CP122979">
    <property type="protein sequence ID" value="WGI36851.1"/>
    <property type="molecule type" value="Genomic_DNA"/>
</dbReference>
<comment type="similarity">
    <text evidence="1 6 7">Belongs to the triosephosphate isomerase family.</text>
</comment>
<feature type="binding site" evidence="6">
    <location>
        <begin position="9"/>
        <end position="11"/>
    </location>
    <ligand>
        <name>substrate</name>
    </ligand>
</feature>
<dbReference type="PANTHER" id="PTHR21139">
    <property type="entry name" value="TRIOSEPHOSPHATE ISOMERASE"/>
    <property type="match status" value="1"/>
</dbReference>
<feature type="active site" description="Proton acceptor" evidence="6">
    <location>
        <position position="167"/>
    </location>
</feature>
<protein>
    <recommendedName>
        <fullName evidence="6 7">Triosephosphate isomerase</fullName>
        <shortName evidence="6">TIM</shortName>
        <shortName evidence="6">TPI</shortName>
        <ecNumber evidence="6 7">5.3.1.1</ecNumber>
    </recommendedName>
    <alternativeName>
        <fullName evidence="6">Triose-phosphate isomerase</fullName>
    </alternativeName>
</protein>
<proteinExistence type="inferred from homology"/>
<keyword evidence="5 6" id="KW-0413">Isomerase</keyword>
<evidence type="ECO:0000256" key="4">
    <source>
        <dbReference type="ARBA" id="ARBA00023152"/>
    </source>
</evidence>
<comment type="catalytic activity">
    <reaction evidence="6 7">
        <text>D-glyceraldehyde 3-phosphate = dihydroxyacetone phosphate</text>
        <dbReference type="Rhea" id="RHEA:18585"/>
        <dbReference type="ChEBI" id="CHEBI:57642"/>
        <dbReference type="ChEBI" id="CHEBI:59776"/>
        <dbReference type="EC" id="5.3.1.1"/>
    </reaction>
</comment>
<feature type="binding site" evidence="6">
    <location>
        <position position="205"/>
    </location>
    <ligand>
        <name>substrate</name>
    </ligand>
</feature>
<dbReference type="InterPro" id="IPR035990">
    <property type="entry name" value="TIM_sf"/>
</dbReference>
<dbReference type="InterPro" id="IPR020861">
    <property type="entry name" value="Triosephosphate_isomerase_AS"/>
</dbReference>
<feature type="binding site" evidence="6">
    <location>
        <position position="173"/>
    </location>
    <ligand>
        <name>substrate</name>
    </ligand>
</feature>
<dbReference type="PANTHER" id="PTHR21139:SF42">
    <property type="entry name" value="TRIOSEPHOSPHATE ISOMERASE"/>
    <property type="match status" value="1"/>
</dbReference>
<dbReference type="InterPro" id="IPR013785">
    <property type="entry name" value="Aldolase_TIM"/>
</dbReference>
<evidence type="ECO:0000313" key="8">
    <source>
        <dbReference type="EMBL" id="WGI36851.1"/>
    </source>
</evidence>
<comment type="pathway">
    <text evidence="6 7">Carbohydrate degradation; glycolysis; D-glyceraldehyde 3-phosphate from glycerone phosphate: step 1/1.</text>
</comment>
<comment type="pathway">
    <text evidence="6 7">Carbohydrate biosynthesis; gluconeogenesis.</text>
</comment>
<reference evidence="8" key="1">
    <citation type="submission" date="2023-04" db="EMBL/GenBank/DDBJ databases">
        <title>Completed genome of Mycoplasma lagogenitalium type strain 12MS.</title>
        <authorList>
            <person name="Spergser J."/>
        </authorList>
    </citation>
    <scope>NUCLEOTIDE SEQUENCE</scope>
    <source>
        <strain evidence="8">12MS</strain>
    </source>
</reference>
<evidence type="ECO:0000256" key="3">
    <source>
        <dbReference type="ARBA" id="ARBA00022490"/>
    </source>
</evidence>
<dbReference type="InterPro" id="IPR000652">
    <property type="entry name" value="Triosephosphate_isomerase"/>
</dbReference>
<dbReference type="InterPro" id="IPR022896">
    <property type="entry name" value="TrioseP_Isoase_bac/euk"/>
</dbReference>
<evidence type="ECO:0000256" key="6">
    <source>
        <dbReference type="HAMAP-Rule" id="MF_00147"/>
    </source>
</evidence>
<sequence length="243" mass="26968">MKKLTIIGNWKMNKNSQETKEFLDVFNTEYLNNKEKISDSIVFGIAAPFTNLYLFNKNDKLKSVAQNFSNFSSGAYTGEISASMLKDLNVSMVVLGHSERRQYFYETDETVNLKTHQALKEGITPIVCVGETLEEYEAGKTKEVILKQLKGSLKDVNDFSKIIIAYEPVWAIGTGKTATAEIAQDVCEFIRKNTAANVTIQYGGSVSPANIQELMNQKDIDGALVGGASLKPESFIKLLTLNK</sequence>
<keyword evidence="2 6" id="KW-0312">Gluconeogenesis</keyword>
<name>A0ABY8LX60_9BACT</name>
<evidence type="ECO:0000256" key="2">
    <source>
        <dbReference type="ARBA" id="ARBA00022432"/>
    </source>
</evidence>
<dbReference type="EC" id="5.3.1.1" evidence="6 7"/>
<organism evidence="8 9">
    <name type="scientific">Mesomycoplasma lagogenitalium</name>
    <dbReference type="NCBI Taxonomy" id="171286"/>
    <lineage>
        <taxon>Bacteria</taxon>
        <taxon>Bacillati</taxon>
        <taxon>Mycoplasmatota</taxon>
        <taxon>Mycoplasmoidales</taxon>
        <taxon>Metamycoplasmataceae</taxon>
        <taxon>Mesomycoplasma</taxon>
    </lineage>
</organism>
<evidence type="ECO:0000256" key="7">
    <source>
        <dbReference type="RuleBase" id="RU363013"/>
    </source>
</evidence>
<dbReference type="PROSITE" id="PS51440">
    <property type="entry name" value="TIM_2"/>
    <property type="match status" value="1"/>
</dbReference>
<dbReference type="HAMAP" id="MF_00147_B">
    <property type="entry name" value="TIM_B"/>
    <property type="match status" value="1"/>
</dbReference>
<dbReference type="Gene3D" id="3.20.20.70">
    <property type="entry name" value="Aldolase class I"/>
    <property type="match status" value="1"/>
</dbReference>
<feature type="active site" description="Electrophile" evidence="6">
    <location>
        <position position="97"/>
    </location>
</feature>
<accession>A0ABY8LX60</accession>
<comment type="subcellular location">
    <subcellularLocation>
        <location evidence="6 7">Cytoplasm</location>
    </subcellularLocation>
</comment>
<dbReference type="CDD" id="cd00311">
    <property type="entry name" value="TIM"/>
    <property type="match status" value="1"/>
</dbReference>
<dbReference type="Proteomes" id="UP001179842">
    <property type="component" value="Chromosome"/>
</dbReference>
<dbReference type="GO" id="GO:0004807">
    <property type="term" value="F:triose-phosphate isomerase activity"/>
    <property type="evidence" value="ECO:0007669"/>
    <property type="project" value="UniProtKB-EC"/>
</dbReference>